<feature type="domain" description="Carrier" evidence="1">
    <location>
        <begin position="4"/>
        <end position="79"/>
    </location>
</feature>
<organism evidence="2 3">
    <name type="scientific">Paenibacillus hexagrammi</name>
    <dbReference type="NCBI Taxonomy" id="2908839"/>
    <lineage>
        <taxon>Bacteria</taxon>
        <taxon>Bacillati</taxon>
        <taxon>Bacillota</taxon>
        <taxon>Bacilli</taxon>
        <taxon>Bacillales</taxon>
        <taxon>Paenibacillaceae</taxon>
        <taxon>Paenibacillus</taxon>
    </lineage>
</organism>
<dbReference type="SUPFAM" id="SSF47336">
    <property type="entry name" value="ACP-like"/>
    <property type="match status" value="1"/>
</dbReference>
<proteinExistence type="predicted"/>
<dbReference type="Proteomes" id="UP001649230">
    <property type="component" value="Chromosome"/>
</dbReference>
<dbReference type="Gene3D" id="1.10.1200.10">
    <property type="entry name" value="ACP-like"/>
    <property type="match status" value="1"/>
</dbReference>
<evidence type="ECO:0000313" key="2">
    <source>
        <dbReference type="EMBL" id="UJF34769.1"/>
    </source>
</evidence>
<evidence type="ECO:0000313" key="3">
    <source>
        <dbReference type="Proteomes" id="UP001649230"/>
    </source>
</evidence>
<dbReference type="RefSeq" id="WP_235121342.1">
    <property type="nucleotide sequence ID" value="NZ_CP090978.1"/>
</dbReference>
<dbReference type="InterPro" id="IPR009081">
    <property type="entry name" value="PP-bd_ACP"/>
</dbReference>
<protein>
    <submittedName>
        <fullName evidence="2">Acyl carrier protein</fullName>
    </submittedName>
</protein>
<name>A0ABY3SL34_9BACL</name>
<dbReference type="NCBIfam" id="NF005502">
    <property type="entry name" value="PRK07117.1"/>
    <property type="match status" value="1"/>
</dbReference>
<dbReference type="EMBL" id="CP090978">
    <property type="protein sequence ID" value="UJF34769.1"/>
    <property type="molecule type" value="Genomic_DNA"/>
</dbReference>
<keyword evidence="3" id="KW-1185">Reference proteome</keyword>
<dbReference type="Pfam" id="PF00550">
    <property type="entry name" value="PP-binding"/>
    <property type="match status" value="1"/>
</dbReference>
<evidence type="ECO:0000259" key="1">
    <source>
        <dbReference type="PROSITE" id="PS50075"/>
    </source>
</evidence>
<reference evidence="2 3" key="1">
    <citation type="journal article" date="2024" name="Int. J. Syst. Evol. Microbiol.">
        <title>Paenibacillus hexagrammi sp. nov., a novel bacterium isolated from the gut content of Hexagrammos agrammus.</title>
        <authorList>
            <person name="Jung H.K."/>
            <person name="Kim D.G."/>
            <person name="Zin H."/>
            <person name="Park J."/>
            <person name="Jung H."/>
            <person name="Kim Y.O."/>
            <person name="Kong H.J."/>
            <person name="Kim J.W."/>
            <person name="Kim Y.S."/>
        </authorList>
    </citation>
    <scope>NUCLEOTIDE SEQUENCE [LARGE SCALE GENOMIC DNA]</scope>
    <source>
        <strain evidence="2 3">YPD9-1</strain>
    </source>
</reference>
<accession>A0ABY3SL34</accession>
<gene>
    <name evidence="2" type="ORF">L0M14_06315</name>
</gene>
<dbReference type="InterPro" id="IPR036736">
    <property type="entry name" value="ACP-like_sf"/>
</dbReference>
<sequence>MTKDEVFTVVKGCIMEILPDLSEGDIRIELSLKDLGANSIDRADIAVSAMEAIGLKMSMVEFGQVKNIQELVNLLYGKKAALV</sequence>
<dbReference type="PROSITE" id="PS50075">
    <property type="entry name" value="CARRIER"/>
    <property type="match status" value="1"/>
</dbReference>